<reference evidence="2 3" key="1">
    <citation type="submission" date="2024-01" db="EMBL/GenBank/DDBJ databases">
        <title>The genomes of 5 underutilized Papilionoideae crops provide insights into root nodulation and disease resistance.</title>
        <authorList>
            <person name="Yuan L."/>
        </authorList>
    </citation>
    <scope>NUCLEOTIDE SEQUENCE [LARGE SCALE GENOMIC DNA]</scope>
    <source>
        <strain evidence="2">LY-2023</strain>
        <tissue evidence="2">Leaf</tissue>
    </source>
</reference>
<protein>
    <submittedName>
        <fullName evidence="2">Uncharacterized protein</fullName>
    </submittedName>
</protein>
<dbReference type="Proteomes" id="UP001359559">
    <property type="component" value="Unassembled WGS sequence"/>
</dbReference>
<name>A0AAN9JBJ6_CLITE</name>
<keyword evidence="1" id="KW-0472">Membrane</keyword>
<keyword evidence="1" id="KW-0812">Transmembrane</keyword>
<keyword evidence="3" id="KW-1185">Reference proteome</keyword>
<comment type="caution">
    <text evidence="2">The sequence shown here is derived from an EMBL/GenBank/DDBJ whole genome shotgun (WGS) entry which is preliminary data.</text>
</comment>
<evidence type="ECO:0000256" key="1">
    <source>
        <dbReference type="SAM" id="Phobius"/>
    </source>
</evidence>
<gene>
    <name evidence="2" type="ORF">RJT34_18447</name>
</gene>
<feature type="transmembrane region" description="Helical" evidence="1">
    <location>
        <begin position="165"/>
        <end position="185"/>
    </location>
</feature>
<evidence type="ECO:0000313" key="3">
    <source>
        <dbReference type="Proteomes" id="UP001359559"/>
    </source>
</evidence>
<feature type="transmembrane region" description="Helical" evidence="1">
    <location>
        <begin position="102"/>
        <end position="119"/>
    </location>
</feature>
<sequence>MTSIQGPVALMLEHGHKTDDANSEIVKWGFNKSHLLMQVVKHHAKEKAKEGTFDIRPQRKRERDRALLPLIWPNYSFVSNKFREKKSKIPFLENSISEPHEAILIFFSVFISISLLLFFPPQRFHSQPFSRWLRSESAYPYYRSSEQKREGTGLRRQWDFCELRILSPLLIYESIVIGLCCWGLLF</sequence>
<keyword evidence="1" id="KW-1133">Transmembrane helix</keyword>
<evidence type="ECO:0000313" key="2">
    <source>
        <dbReference type="EMBL" id="KAK7295537.1"/>
    </source>
</evidence>
<organism evidence="2 3">
    <name type="scientific">Clitoria ternatea</name>
    <name type="common">Butterfly pea</name>
    <dbReference type="NCBI Taxonomy" id="43366"/>
    <lineage>
        <taxon>Eukaryota</taxon>
        <taxon>Viridiplantae</taxon>
        <taxon>Streptophyta</taxon>
        <taxon>Embryophyta</taxon>
        <taxon>Tracheophyta</taxon>
        <taxon>Spermatophyta</taxon>
        <taxon>Magnoliopsida</taxon>
        <taxon>eudicotyledons</taxon>
        <taxon>Gunneridae</taxon>
        <taxon>Pentapetalae</taxon>
        <taxon>rosids</taxon>
        <taxon>fabids</taxon>
        <taxon>Fabales</taxon>
        <taxon>Fabaceae</taxon>
        <taxon>Papilionoideae</taxon>
        <taxon>50 kb inversion clade</taxon>
        <taxon>NPAAA clade</taxon>
        <taxon>indigoferoid/millettioid clade</taxon>
        <taxon>Phaseoleae</taxon>
        <taxon>Clitoria</taxon>
    </lineage>
</organism>
<proteinExistence type="predicted"/>
<accession>A0AAN9JBJ6</accession>
<dbReference type="EMBL" id="JAYKXN010000004">
    <property type="protein sequence ID" value="KAK7295537.1"/>
    <property type="molecule type" value="Genomic_DNA"/>
</dbReference>
<dbReference type="AlphaFoldDB" id="A0AAN9JBJ6"/>